<dbReference type="GO" id="GO:0001558">
    <property type="term" value="P:regulation of cell growth"/>
    <property type="evidence" value="ECO:0007669"/>
    <property type="project" value="Ensembl"/>
</dbReference>
<feature type="transmembrane region" description="Helical" evidence="9">
    <location>
        <begin position="1073"/>
        <end position="1092"/>
    </location>
</feature>
<evidence type="ECO:0000256" key="3">
    <source>
        <dbReference type="ARBA" id="ARBA00022692"/>
    </source>
</evidence>
<feature type="transmembrane region" description="Helical" evidence="9">
    <location>
        <begin position="460"/>
        <end position="485"/>
    </location>
</feature>
<dbReference type="Ensembl" id="ENSSHBT00005023920.1">
    <property type="protein sequence ID" value="ENSSHBP00005020048.1"/>
    <property type="gene ID" value="ENSSHBG00005015639.1"/>
</dbReference>
<dbReference type="Gene3D" id="1.20.1640.10">
    <property type="entry name" value="Multidrug efflux transporter AcrB transmembrane domain"/>
    <property type="match status" value="2"/>
</dbReference>
<dbReference type="PANTHER" id="PTHR46022:SF3">
    <property type="entry name" value="PROTEIN PATCHED HOMOLOG 2"/>
    <property type="match status" value="1"/>
</dbReference>
<accession>A0A672UX86</accession>
<feature type="compositionally biased region" description="Polar residues" evidence="8">
    <location>
        <begin position="1348"/>
        <end position="1357"/>
    </location>
</feature>
<organism evidence="11 12">
    <name type="scientific">Strigops habroptila</name>
    <name type="common">Kakapo</name>
    <dbReference type="NCBI Taxonomy" id="2489341"/>
    <lineage>
        <taxon>Eukaryota</taxon>
        <taxon>Metazoa</taxon>
        <taxon>Chordata</taxon>
        <taxon>Craniata</taxon>
        <taxon>Vertebrata</taxon>
        <taxon>Euteleostomi</taxon>
        <taxon>Archelosauria</taxon>
        <taxon>Archosauria</taxon>
        <taxon>Dinosauria</taxon>
        <taxon>Saurischia</taxon>
        <taxon>Theropoda</taxon>
        <taxon>Coelurosauria</taxon>
        <taxon>Aves</taxon>
        <taxon>Neognathae</taxon>
        <taxon>Neoaves</taxon>
        <taxon>Telluraves</taxon>
        <taxon>Australaves</taxon>
        <taxon>Psittaciformes</taxon>
        <taxon>Psittacidae</taxon>
        <taxon>Strigops</taxon>
    </lineage>
</organism>
<dbReference type="GO" id="GO:0009957">
    <property type="term" value="P:epidermal cell fate specification"/>
    <property type="evidence" value="ECO:0007669"/>
    <property type="project" value="Ensembl"/>
</dbReference>
<feature type="transmembrane region" description="Helical" evidence="9">
    <location>
        <begin position="740"/>
        <end position="758"/>
    </location>
</feature>
<evidence type="ECO:0000256" key="5">
    <source>
        <dbReference type="ARBA" id="ARBA00023136"/>
    </source>
</evidence>
<feature type="region of interest" description="Disordered" evidence="8">
    <location>
        <begin position="11"/>
        <end position="64"/>
    </location>
</feature>
<evidence type="ECO:0000256" key="7">
    <source>
        <dbReference type="ARBA" id="ARBA00023180"/>
    </source>
</evidence>
<comment type="similarity">
    <text evidence="2">Belongs to the patched family.</text>
</comment>
<dbReference type="GO" id="GO:0001709">
    <property type="term" value="P:cell fate determination"/>
    <property type="evidence" value="ECO:0007669"/>
    <property type="project" value="Ensembl"/>
</dbReference>
<feature type="transmembrane region" description="Helical" evidence="9">
    <location>
        <begin position="1112"/>
        <end position="1131"/>
    </location>
</feature>
<name>A0A672UX86_STRHB</name>
<dbReference type="PANTHER" id="PTHR46022">
    <property type="entry name" value="PROTEIN PATCHED"/>
    <property type="match status" value="1"/>
</dbReference>
<proteinExistence type="inferred from homology"/>
<keyword evidence="3 9" id="KW-0812">Transmembrane</keyword>
<reference evidence="11" key="2">
    <citation type="submission" date="2025-08" db="UniProtKB">
        <authorList>
            <consortium name="Ensembl"/>
        </authorList>
    </citation>
    <scope>IDENTIFICATION</scope>
</reference>
<dbReference type="InterPro" id="IPR053958">
    <property type="entry name" value="HMGCR/SNAP/NPC1-like_SSD"/>
</dbReference>
<evidence type="ECO:0000256" key="1">
    <source>
        <dbReference type="ARBA" id="ARBA00004141"/>
    </source>
</evidence>
<dbReference type="FunFam" id="1.20.1640.10:FF:000007">
    <property type="entry name" value="Protein patched homolog 1"/>
    <property type="match status" value="1"/>
</dbReference>
<keyword evidence="12" id="KW-1185">Reference proteome</keyword>
<evidence type="ECO:0000313" key="11">
    <source>
        <dbReference type="Ensembl" id="ENSSHBP00005020048.1"/>
    </source>
</evidence>
<evidence type="ECO:0000256" key="6">
    <source>
        <dbReference type="ARBA" id="ARBA00023170"/>
    </source>
</evidence>
<dbReference type="FunFam" id="1.20.1640.10:FF:000003">
    <property type="entry name" value="protein patched homolog 1"/>
    <property type="match status" value="1"/>
</dbReference>
<keyword evidence="4 9" id="KW-1133">Transmembrane helix</keyword>
<dbReference type="GO" id="GO:0043588">
    <property type="term" value="P:skin development"/>
    <property type="evidence" value="ECO:0007669"/>
    <property type="project" value="Ensembl"/>
</dbReference>
<evidence type="ECO:0000256" key="9">
    <source>
        <dbReference type="SAM" id="Phobius"/>
    </source>
</evidence>
<feature type="transmembrane region" description="Helical" evidence="9">
    <location>
        <begin position="1143"/>
        <end position="1168"/>
    </location>
</feature>
<dbReference type="InterPro" id="IPR004766">
    <property type="entry name" value="TM_rcpt_patched"/>
</dbReference>
<dbReference type="Proteomes" id="UP000472266">
    <property type="component" value="Chromosome 9"/>
</dbReference>
<feature type="transmembrane region" description="Helical" evidence="9">
    <location>
        <begin position="491"/>
        <end position="512"/>
    </location>
</feature>
<dbReference type="InParanoid" id="A0A672UX86"/>
<dbReference type="PROSITE" id="PS50156">
    <property type="entry name" value="SSD"/>
    <property type="match status" value="1"/>
</dbReference>
<dbReference type="GO" id="GO:0097108">
    <property type="term" value="F:hedgehog family protein binding"/>
    <property type="evidence" value="ECO:0007669"/>
    <property type="project" value="Ensembl"/>
</dbReference>
<reference evidence="11 12" key="1">
    <citation type="submission" date="2019-11" db="EMBL/GenBank/DDBJ databases">
        <title>Strigops habroptila (kakapo) genome, bStrHab1, primary haplotype, v2.</title>
        <authorList>
            <person name="Jarvis E.D."/>
            <person name="Howard J."/>
            <person name="Rhie A."/>
            <person name="Phillippy A."/>
            <person name="Korlach J."/>
            <person name="Digby A."/>
            <person name="Iorns D."/>
            <person name="Eason D."/>
            <person name="Robertson B."/>
            <person name="Raemaekers T."/>
            <person name="Howe K."/>
            <person name="Lewin H."/>
            <person name="Damas J."/>
            <person name="Hastie A."/>
            <person name="Tracey A."/>
            <person name="Chow W."/>
            <person name="Fedrigo O."/>
        </authorList>
    </citation>
    <scope>NUCLEOTIDE SEQUENCE [LARGE SCALE GENOMIC DNA]</scope>
</reference>
<evidence type="ECO:0000256" key="2">
    <source>
        <dbReference type="ARBA" id="ARBA00005585"/>
    </source>
</evidence>
<keyword evidence="6" id="KW-0675">Receptor</keyword>
<dbReference type="NCBIfam" id="TIGR00918">
    <property type="entry name" value="2A060602"/>
    <property type="match status" value="1"/>
</dbReference>
<dbReference type="GO" id="GO:0045879">
    <property type="term" value="P:negative regulation of smoothened signaling pathway"/>
    <property type="evidence" value="ECO:0007669"/>
    <property type="project" value="TreeGrafter"/>
</dbReference>
<evidence type="ECO:0000256" key="8">
    <source>
        <dbReference type="SAM" id="MobiDB-lite"/>
    </source>
</evidence>
<sequence length="1391" mass="151904">AAAMGAAAAAAANGSGGGGAAPAPPAPASPLEARRAAGGTERSAPTPRRSATGTSGPAARMGAAGRAVGQRAPQWLRARFQALLFALGCRIQRHCGKVLFVGLLVFGALAVGLRVASIETDIEHLWVEAGSRVSQELRYTKEKLGEESVYTSQMLIQTPKRDGENILTQEALQLHLEAALAASKVQVSLYGKSWDLNKICYKSGVPIIENGMIERLFPCVILTPLDCFWEGSKLQGGSAYLPGRPDIQWSNLDPLQLMEELGQFTSLEGFKELLDKAEVGQAYMERPCLDPRDPQCPPSAPNKQSHPDIPAELSGGCHGFSRKFMRWQQELILGGTTKDSQGKLLRAEALQTMFLLMSPRQLFEHFKDDYEIHDISWSEEKAGAILEAWQRKFVELAQDSIPPNATQSVHAFSTTTLNDIMKSFSDVSAIRVAGGYLLMLAYACVTMLRWDCSKSQGAVGLAGVLLVALSVASGLGLCSLLGISFNAATTQVLPFLALGIGVDDMFLLAHAFTETSHHIPFKERTGECLKRTGTSVALTSVSNMIAFFMAALVPIPALRAFSLQAAVVVVFNFAMVLFVFPAILSLDLYRREKRRLDILCCFYSPCSSRVIQIQPQELADANDNHACHPSPYGHPGVATSTQITTTVQAFTRCDPSGHHVVTVLPPTSQVCTSPAVLLPPTDPMGSQVFAPSSSTRDLLAQMDEAKSGRECVPLPFCRWSLADFAREKYAPLLLRTRSKVVVAVLFLALLGLSLYGTTMVHDGLYLTDIVPRDTKAHAFISAQFKYFSFYNMFIVTKGGFHYPGAQAALLSLHQAFSTVKYVVREGNRDLPKMWLHYFQDWLRGLQATFDRDWQAGRITHDSYRNGSEDGALAYKLLIQTGNKKEPFNFNQLTTRRLVDENGIIPPDTFYICLTVWASNDPLGFAASQANFYPPPPEWIHDKYDTTGENLRIPAAQPLEFAQFPFYLSGLRRTADFVEAIESVRAICREAAQRHGVLSYPSGYPFLFWEQYIGLRHWFLLAISILLACTFLVCALLLLNPWTAGIIVSILAMMAVELFGIMGLMGIKLSAIPVVILIASVGIGVEFTVHVALGFLTAVGSRNVRSAAALEHTFAPVMDGAVSTLLGVLMLAGSEFDFIMRYFFAVLTILTLLGLLNGLVLLPVVLSVIGPPPEVQYPILPLPVPSQPYAHLSPSLTAPYPVPPSPYTHPCIVPTSPRTHLSPSLTLYHPCFIPSFPCPISNLAHTCLTPFLPYPTLNSPYLSLTHLDPSLLHPVPLSLHTPPSPYSLPPHTPPSLYIPRPSDSVLSLLRHRWWITAPACLHRSQCPHAWALGVSMSGVPQPGLPPSLTPRTQSTTQRPWGRGAHGDPSLCPQPRHTSCWRLARTPASPASP</sequence>
<dbReference type="Pfam" id="PF12349">
    <property type="entry name" value="Sterol-sensing"/>
    <property type="match status" value="1"/>
</dbReference>
<protein>
    <submittedName>
        <fullName evidence="11">Patched 2</fullName>
    </submittedName>
</protein>
<keyword evidence="5 9" id="KW-0472">Membrane</keyword>
<feature type="region of interest" description="Disordered" evidence="8">
    <location>
        <begin position="1340"/>
        <end position="1371"/>
    </location>
</feature>
<dbReference type="SUPFAM" id="SSF82866">
    <property type="entry name" value="Multidrug efflux transporter AcrB transmembrane domain"/>
    <property type="match status" value="2"/>
</dbReference>
<feature type="transmembrane region" description="Helical" evidence="9">
    <location>
        <begin position="1017"/>
        <end position="1038"/>
    </location>
</feature>
<evidence type="ECO:0000256" key="4">
    <source>
        <dbReference type="ARBA" id="ARBA00022989"/>
    </source>
</evidence>
<dbReference type="GO" id="GO:0045606">
    <property type="term" value="P:positive regulation of epidermal cell differentiation"/>
    <property type="evidence" value="ECO:0007669"/>
    <property type="project" value="Ensembl"/>
</dbReference>
<evidence type="ECO:0000313" key="12">
    <source>
        <dbReference type="Proteomes" id="UP000472266"/>
    </source>
</evidence>
<feature type="domain" description="SSD" evidence="10">
    <location>
        <begin position="428"/>
        <end position="586"/>
    </location>
</feature>
<dbReference type="GeneTree" id="ENSGT00940000159901"/>
<dbReference type="GO" id="GO:0005886">
    <property type="term" value="C:plasma membrane"/>
    <property type="evidence" value="ECO:0007669"/>
    <property type="project" value="TreeGrafter"/>
</dbReference>
<reference evidence="11" key="3">
    <citation type="submission" date="2025-09" db="UniProtKB">
        <authorList>
            <consortium name="Ensembl"/>
        </authorList>
    </citation>
    <scope>IDENTIFICATION</scope>
</reference>
<keyword evidence="7" id="KW-0325">Glycoprotein</keyword>
<dbReference type="InterPro" id="IPR000731">
    <property type="entry name" value="SSD"/>
</dbReference>
<feature type="transmembrane region" description="Helical" evidence="9">
    <location>
        <begin position="1044"/>
        <end position="1066"/>
    </location>
</feature>
<evidence type="ECO:0000259" key="10">
    <source>
        <dbReference type="PROSITE" id="PS50156"/>
    </source>
</evidence>
<feature type="transmembrane region" description="Helical" evidence="9">
    <location>
        <begin position="561"/>
        <end position="586"/>
    </location>
</feature>
<dbReference type="GO" id="GO:0008158">
    <property type="term" value="F:hedgehog receptor activity"/>
    <property type="evidence" value="ECO:0007669"/>
    <property type="project" value="InterPro"/>
</dbReference>
<feature type="transmembrane region" description="Helical" evidence="9">
    <location>
        <begin position="533"/>
        <end position="555"/>
    </location>
</feature>
<comment type="subcellular location">
    <subcellularLocation>
        <location evidence="1">Membrane</location>
        <topology evidence="1">Multi-pass membrane protein</topology>
    </subcellularLocation>
</comment>
<feature type="transmembrane region" description="Helical" evidence="9">
    <location>
        <begin position="429"/>
        <end position="448"/>
    </location>
</feature>
<dbReference type="GO" id="GO:0005119">
    <property type="term" value="F:smoothened binding"/>
    <property type="evidence" value="ECO:0007669"/>
    <property type="project" value="Ensembl"/>
</dbReference>
<gene>
    <name evidence="11" type="primary">PTCH2</name>
</gene>